<organism evidence="2 3">
    <name type="scientific">Phaeoacremonium minimum (strain UCR-PA7)</name>
    <name type="common">Esca disease fungus</name>
    <name type="synonym">Togninia minima</name>
    <dbReference type="NCBI Taxonomy" id="1286976"/>
    <lineage>
        <taxon>Eukaryota</taxon>
        <taxon>Fungi</taxon>
        <taxon>Dikarya</taxon>
        <taxon>Ascomycota</taxon>
        <taxon>Pezizomycotina</taxon>
        <taxon>Sordariomycetes</taxon>
        <taxon>Sordariomycetidae</taxon>
        <taxon>Togniniales</taxon>
        <taxon>Togniniaceae</taxon>
        <taxon>Phaeoacremonium</taxon>
    </lineage>
</organism>
<protein>
    <submittedName>
        <fullName evidence="2">Putative caib baif family enzyme protein</fullName>
    </submittedName>
</protein>
<evidence type="ECO:0000259" key="1">
    <source>
        <dbReference type="Pfam" id="PF14330"/>
    </source>
</evidence>
<dbReference type="GeneID" id="19325599"/>
<dbReference type="Proteomes" id="UP000014074">
    <property type="component" value="Unassembled WGS sequence"/>
</dbReference>
<dbReference type="RefSeq" id="XP_007915821.1">
    <property type="nucleotide sequence ID" value="XM_007917630.1"/>
</dbReference>
<dbReference type="KEGG" id="tmn:UCRPA7_5082"/>
<gene>
    <name evidence="2" type="ORF">UCRPA7_5082</name>
</gene>
<reference evidence="3" key="1">
    <citation type="journal article" date="2013" name="Genome Announc.">
        <title>Draft genome sequence of the ascomycete Phaeoacremonium aleophilum strain UCR-PA7, a causal agent of the esca disease complex in grapevines.</title>
        <authorList>
            <person name="Blanco-Ulate B."/>
            <person name="Rolshausen P."/>
            <person name="Cantu D."/>
        </authorList>
    </citation>
    <scope>NUCLEOTIDE SEQUENCE [LARGE SCALE GENOMIC DNA]</scope>
    <source>
        <strain evidence="3">UCR-PA7</strain>
    </source>
</reference>
<dbReference type="OrthoDB" id="5863171at2759"/>
<dbReference type="eggNOG" id="ENOG502QUIE">
    <property type="taxonomic scope" value="Eukaryota"/>
</dbReference>
<evidence type="ECO:0000313" key="3">
    <source>
        <dbReference type="Proteomes" id="UP000014074"/>
    </source>
</evidence>
<feature type="domain" description="DUF4387" evidence="1">
    <location>
        <begin position="480"/>
        <end position="581"/>
    </location>
</feature>
<sequence length="599" mass="64644">MSHSTHKKSQPLCHIVTSVGMLGYGINAGQTNAALERFTSTGIPTAMILESGSTDSGPQKLALGGMTVPLGSYIRDLRKLLASACRYNMPLIFSSAGGSGTDHNTRELAEVIKSLAAEIDTMGLEPFLDALSEHPDLHVLVGGLAYDPAPFVAFAQHCYSKLGLGPADENEHLIGGFTHIGKIMECAGLCAIPKDGGATATVYVDGTFDVVPMAPTSKCTTLSVAAHTLYEKSRPDKLYGPGGYLNLTEAESTQLDDQRTVRVRGGRFVWSAEDSEAGVYQVKLEGAKAVGYRAMYVGAIKDHILLGQIDEFLGNVRDFVASEHADIEGYWDLQWHVYGNADSSDAPKVCIIGEALASTQELATNLVANAKVGTIHTPYENQKATSGNLAHGIGGIYTVPLGPCAEFCVYHLKGLEPQEKRGGSRGTLFWTESFIIARQEGSSINTKGSHTQPLGKTKVKKRFQNGNLSNEQVLGKNPVLGNIAQVIRSKNSGPYEITFDVLFAREDVYRAIKEASLLDTNTVAKLYGINPEQVIWSGFFDQARAYKATIPRMRQGQPAAAGGFMEDDVHGSQMYMPLLRLPIPEELVSELKSILKVTE</sequence>
<dbReference type="EMBL" id="KB933158">
    <property type="protein sequence ID" value="EON99410.1"/>
    <property type="molecule type" value="Genomic_DNA"/>
</dbReference>
<dbReference type="AlphaFoldDB" id="R8BJA5"/>
<proteinExistence type="predicted"/>
<dbReference type="Pfam" id="PF14330">
    <property type="entry name" value="DUF4387"/>
    <property type="match status" value="1"/>
</dbReference>
<dbReference type="HOGENOM" id="CLU_028036_1_0_1"/>
<accession>R8BJA5</accession>
<name>R8BJA5_PHAM7</name>
<dbReference type="InterPro" id="IPR025496">
    <property type="entry name" value="DUF4387"/>
</dbReference>
<keyword evidence="3" id="KW-1185">Reference proteome</keyword>
<evidence type="ECO:0000313" key="2">
    <source>
        <dbReference type="EMBL" id="EON99410.1"/>
    </source>
</evidence>